<proteinExistence type="predicted"/>
<reference evidence="2 3" key="1">
    <citation type="journal article" date="2015" name="Genome Announc.">
        <title>Complete Genome Sequence of Spiroplasma turonicum Strain Tab4cT, a Parasite of a Horse Fly, Haematopota sp. (Diptera: Tabanidae).</title>
        <authorList>
            <person name="Davis R.E."/>
            <person name="Shao J."/>
            <person name="Zhao Y."/>
            <person name="Gasparich G.E."/>
            <person name="Gaynor B.J."/>
            <person name="Donofrio N."/>
        </authorList>
    </citation>
    <scope>NUCLEOTIDE SEQUENCE [LARGE SCALE GENOMIC DNA]</scope>
    <source>
        <strain evidence="2 3">Tab4c</strain>
    </source>
</reference>
<feature type="transmembrane region" description="Helical" evidence="1">
    <location>
        <begin position="150"/>
        <end position="173"/>
    </location>
</feature>
<feature type="transmembrane region" description="Helical" evidence="1">
    <location>
        <begin position="62"/>
        <end position="88"/>
    </location>
</feature>
<dbReference type="AlphaFoldDB" id="A0A0K1P7B2"/>
<dbReference type="STRING" id="216946.STURO_v1c09340"/>
<name>A0A0K1P7B2_9MOLU</name>
<protein>
    <recommendedName>
        <fullName evidence="4">Transmembrane protein</fullName>
    </recommendedName>
</protein>
<dbReference type="KEGG" id="stur:STURON_00939"/>
<feature type="transmembrane region" description="Helical" evidence="1">
    <location>
        <begin position="523"/>
        <end position="542"/>
    </location>
</feature>
<keyword evidence="1" id="KW-0472">Membrane</keyword>
<evidence type="ECO:0000313" key="2">
    <source>
        <dbReference type="EMBL" id="AKU80185.1"/>
    </source>
</evidence>
<evidence type="ECO:0000313" key="3">
    <source>
        <dbReference type="Proteomes" id="UP000067243"/>
    </source>
</evidence>
<keyword evidence="1" id="KW-0812">Transmembrane</keyword>
<dbReference type="OrthoDB" id="390909at2"/>
<dbReference type="RefSeq" id="WP_075048749.1">
    <property type="nucleotide sequence ID" value="NZ_CP012328.1"/>
</dbReference>
<feature type="transmembrane region" description="Helical" evidence="1">
    <location>
        <begin position="109"/>
        <end position="130"/>
    </location>
</feature>
<feature type="transmembrane region" description="Helical" evidence="1">
    <location>
        <begin position="180"/>
        <end position="199"/>
    </location>
</feature>
<accession>A0A0K1P7B2</accession>
<dbReference type="EMBL" id="CP012328">
    <property type="protein sequence ID" value="AKU80185.1"/>
    <property type="molecule type" value="Genomic_DNA"/>
</dbReference>
<keyword evidence="3" id="KW-1185">Reference proteome</keyword>
<dbReference type="Proteomes" id="UP000067243">
    <property type="component" value="Chromosome"/>
</dbReference>
<keyword evidence="1" id="KW-1133">Transmembrane helix</keyword>
<evidence type="ECO:0000256" key="1">
    <source>
        <dbReference type="SAM" id="Phobius"/>
    </source>
</evidence>
<gene>
    <name evidence="2" type="ORF">STURON_00939</name>
</gene>
<evidence type="ECO:0008006" key="4">
    <source>
        <dbReference type="Google" id="ProtNLM"/>
    </source>
</evidence>
<sequence>MKNINLNIFNFNFKKLIMNKVLIILTAVYLSVSTIFEIISFYNYFDVTNKYFDKIDYYFDCFFFLKMIFDVILLSIIVIYITTLLFYVDKKEGKIDLEIKGGISVFQSFFSRFIILFVTCIVILIFNFIVQSLLTLSISNYFIEAKLKVLSFFAYKFLLITIVSALAFILLLLIKAKISLIIISILASLISVSQAVGGIKYSEINELYRYQANTFMYEKQTSFINKFKNDEVFTDIFEGFKKAYNYTSPDFIQYQYGNYDYILEKYKQKAIDTFGTNYVDFIVYLNKLFDENYTKFTNYNLNGFRMEDTLTYNFRPIVLKFDYLMKNNNRIYNILNKVISLSNESKYENILNALKDISNNYFKFIMTYKGNVSYPADSYIDYSIYQGYFTNTLINYKTPDQFDLYYFISSMFFEITFWNNYYESNYKKGIDLKLTPSDELLNKIKLITHINPFNQLSQLSYGNYFGENYKYYHDKFSITSPNHLFESPTTPLQYKYFIDTSNEEGPVKLENLEEQTIEFVNYIYLYFMYFILMIILWYIGYLKYKKVIKL</sequence>
<organism evidence="2 3">
    <name type="scientific">Spiroplasma turonicum</name>
    <dbReference type="NCBI Taxonomy" id="216946"/>
    <lineage>
        <taxon>Bacteria</taxon>
        <taxon>Bacillati</taxon>
        <taxon>Mycoplasmatota</taxon>
        <taxon>Mollicutes</taxon>
        <taxon>Entomoplasmatales</taxon>
        <taxon>Spiroplasmataceae</taxon>
        <taxon>Spiroplasma</taxon>
    </lineage>
</organism>
<feature type="transmembrane region" description="Helical" evidence="1">
    <location>
        <begin position="21"/>
        <end position="42"/>
    </location>
</feature>
<dbReference type="PATRIC" id="fig|216946.3.peg.971"/>